<dbReference type="Proteomes" id="UP000606974">
    <property type="component" value="Unassembled WGS sequence"/>
</dbReference>
<organism evidence="2 3">
    <name type="scientific">Endocarpon pusillum</name>
    <dbReference type="NCBI Taxonomy" id="364733"/>
    <lineage>
        <taxon>Eukaryota</taxon>
        <taxon>Fungi</taxon>
        <taxon>Dikarya</taxon>
        <taxon>Ascomycota</taxon>
        <taxon>Pezizomycotina</taxon>
        <taxon>Eurotiomycetes</taxon>
        <taxon>Chaetothyriomycetidae</taxon>
        <taxon>Verrucariales</taxon>
        <taxon>Verrucariaceae</taxon>
        <taxon>Endocarpon</taxon>
    </lineage>
</organism>
<gene>
    <name evidence="2" type="ORF">GJ744_009107</name>
</gene>
<evidence type="ECO:0000313" key="2">
    <source>
        <dbReference type="EMBL" id="KAF7508558.1"/>
    </source>
</evidence>
<evidence type="ECO:0000256" key="1">
    <source>
        <dbReference type="SAM" id="Phobius"/>
    </source>
</evidence>
<reference evidence="2" key="1">
    <citation type="submission" date="2020-02" db="EMBL/GenBank/DDBJ databases">
        <authorList>
            <person name="Palmer J.M."/>
        </authorList>
    </citation>
    <scope>NUCLEOTIDE SEQUENCE</scope>
    <source>
        <strain evidence="2">EPUS1.4</strain>
        <tissue evidence="2">Thallus</tissue>
    </source>
</reference>
<dbReference type="OrthoDB" id="5342924at2759"/>
<evidence type="ECO:0000313" key="3">
    <source>
        <dbReference type="Proteomes" id="UP000606974"/>
    </source>
</evidence>
<accession>A0A8H7E555</accession>
<comment type="caution">
    <text evidence="2">The sequence shown here is derived from an EMBL/GenBank/DDBJ whole genome shotgun (WGS) entry which is preliminary data.</text>
</comment>
<protein>
    <submittedName>
        <fullName evidence="2">Uncharacterized protein</fullName>
    </submittedName>
</protein>
<feature type="transmembrane region" description="Helical" evidence="1">
    <location>
        <begin position="363"/>
        <end position="386"/>
    </location>
</feature>
<name>A0A8H7E555_9EURO</name>
<keyword evidence="1" id="KW-0812">Transmembrane</keyword>
<keyword evidence="1" id="KW-0472">Membrane</keyword>
<dbReference type="AlphaFoldDB" id="A0A8H7E555"/>
<dbReference type="EMBL" id="JAACFV010000052">
    <property type="protein sequence ID" value="KAF7508558.1"/>
    <property type="molecule type" value="Genomic_DNA"/>
</dbReference>
<keyword evidence="3" id="KW-1185">Reference proteome</keyword>
<sequence length="505" mass="56440">MPGFFFREWELVMRERKLMRVIGGKEPVPNTTSETWAFAPHMATALRQWQLWWVPSWFFRFNSHGRSSTVKSNMTAVRTVCLQQNVTTDTTVIEFPDLKEFETYTYNGTLSTTLGPNAFGQDGQSFKDNDTVRTVWINNTDGDFTAKLIIMEAMANVSSSIRSILACAVDARWVQAHSQQSDRVSQAAITATALDQRPFEPPKESYTGPVETKDHAFLPTNGSWLRITADLDFLNALTPVVPYLSPTLRLTTPASTISNIFLSMEYKIIPPLTTPSEYKDYYRYNFYETAVSTLVADGISRIGYSRQLEPATLEPATFYANGTNSKEERIKPGPPPDAENFTEMQMEGNLLDIYVLKARSPTAFGAVAVLALYIAIATTHTAHTLFRHRTSSCWQRLEDFAALLINSRQAPLALADTCSGIDCAATRAKAARIVVVGHGSREDGVGIRLRNIEDSSSERGVLEEEQTEIECSREEEVQLIFVEEAANGSRSFGRVEPDVKYGKLD</sequence>
<proteinExistence type="predicted"/>
<keyword evidence="1" id="KW-1133">Transmembrane helix</keyword>